<dbReference type="RefSeq" id="XP_017776332.1">
    <property type="nucleotide sequence ID" value="XM_017920843.1"/>
</dbReference>
<proteinExistence type="predicted"/>
<accession>A0ABM1MP31</accession>
<evidence type="ECO:0000313" key="4">
    <source>
        <dbReference type="RefSeq" id="XP_017776333.1"/>
    </source>
</evidence>
<reference evidence="2 3" key="1">
    <citation type="submission" date="2025-05" db="UniProtKB">
        <authorList>
            <consortium name="RefSeq"/>
        </authorList>
    </citation>
    <scope>IDENTIFICATION</scope>
    <source>
        <tissue evidence="2 3">Whole Larva</tissue>
    </source>
</reference>
<evidence type="ECO:0000313" key="1">
    <source>
        <dbReference type="Proteomes" id="UP000695000"/>
    </source>
</evidence>
<gene>
    <name evidence="2 3 4 5" type="primary">LOC108562481</name>
</gene>
<dbReference type="RefSeq" id="XP_017776333.1">
    <property type="nucleotide sequence ID" value="XM_017920844.1"/>
</dbReference>
<evidence type="ECO:0000313" key="2">
    <source>
        <dbReference type="RefSeq" id="XP_017776331.1"/>
    </source>
</evidence>
<dbReference type="GeneID" id="108562481"/>
<evidence type="ECO:0000313" key="5">
    <source>
        <dbReference type="RefSeq" id="XP_017776334.1"/>
    </source>
</evidence>
<organism evidence="1 2">
    <name type="scientific">Nicrophorus vespilloides</name>
    <name type="common">Boreal carrion beetle</name>
    <dbReference type="NCBI Taxonomy" id="110193"/>
    <lineage>
        <taxon>Eukaryota</taxon>
        <taxon>Metazoa</taxon>
        <taxon>Ecdysozoa</taxon>
        <taxon>Arthropoda</taxon>
        <taxon>Hexapoda</taxon>
        <taxon>Insecta</taxon>
        <taxon>Pterygota</taxon>
        <taxon>Neoptera</taxon>
        <taxon>Endopterygota</taxon>
        <taxon>Coleoptera</taxon>
        <taxon>Polyphaga</taxon>
        <taxon>Staphyliniformia</taxon>
        <taxon>Silphidae</taxon>
        <taxon>Nicrophorinae</taxon>
        <taxon>Nicrophorus</taxon>
    </lineage>
</organism>
<dbReference type="Proteomes" id="UP000695000">
    <property type="component" value="Unplaced"/>
</dbReference>
<protein>
    <submittedName>
        <fullName evidence="2 3">Uncharacterized protein LOC108562481</fullName>
    </submittedName>
</protein>
<name>A0ABM1MP31_NICVS</name>
<sequence>MSQVLKLLFSSNLKTLLSNRQNSVRTLSSITKELIRQSGPATYTNQDILLSNLKVASKTQNVLEIVNDHSKIMNHKHMMQALRSLFLLQKSGNSNLSIQQIIKHPDFEKLCKCLKKHSGAIELNDSIEALKVMNFIGVQSDSTIVQVLLQLIRHQINDLSLHQIIFIDFLFTHMKSTPLVEALRLALPIVFEIQIPYKLDRENLLTMTECLQYVSKKNVSDKCVETIVNSIVKYRGDIDFRNAMSIVWSICDMEADPYFEQLMKRCLDCLIVQFDSLQLTDIETTLSKLVHRVSNKHTFYYNDVFIDLSVNRILDNDLGFEPAIHILRRLFKVYHEHSNLMDYILKKIHDDPLTFENTSSVNISIIVFMLGMCNGNSKYMDSIKGTLQTSNKLKNLKDMFWLKMATSLCILDVYVPEILEKALSDANINKTINKGFVADYRNLLLLKQSITLYKSDYMSMLPANEVLEQLQSKVSADNEFPLEASLQVAFGGQNYVKTNIVSELYHTIDHVVMLRKGGYAVAFPPANNSNKLEDLDMGDNQMVLIYGLNNMHYMRNTKTMKGFVSHSIKTLESMGHTVVSICLDDWNALSDFERIPFLMQAIKEKTEHLAIMSDSI</sequence>
<dbReference type="RefSeq" id="XP_017776331.1">
    <property type="nucleotide sequence ID" value="XM_017920842.1"/>
</dbReference>
<evidence type="ECO:0000313" key="3">
    <source>
        <dbReference type="RefSeq" id="XP_017776332.1"/>
    </source>
</evidence>
<keyword evidence="1" id="KW-1185">Reference proteome</keyword>
<dbReference type="RefSeq" id="XP_017776334.1">
    <property type="nucleotide sequence ID" value="XM_017920845.1"/>
</dbReference>